<dbReference type="AlphaFoldDB" id="A0A1J4J7U5"/>
<protein>
    <recommendedName>
        <fullName evidence="3">F5/8 type C domain-containing protein</fullName>
    </recommendedName>
</protein>
<dbReference type="Gene3D" id="2.60.120.260">
    <property type="entry name" value="Galactose-binding domain-like"/>
    <property type="match status" value="1"/>
</dbReference>
<dbReference type="SUPFAM" id="SSF49785">
    <property type="entry name" value="Galactose-binding domain-like"/>
    <property type="match status" value="1"/>
</dbReference>
<dbReference type="Proteomes" id="UP000179807">
    <property type="component" value="Unassembled WGS sequence"/>
</dbReference>
<dbReference type="InterPro" id="IPR008979">
    <property type="entry name" value="Galactose-bd-like_sf"/>
</dbReference>
<keyword evidence="2" id="KW-1185">Reference proteome</keyword>
<evidence type="ECO:0000313" key="2">
    <source>
        <dbReference type="Proteomes" id="UP000179807"/>
    </source>
</evidence>
<dbReference type="EMBL" id="MLAK01001397">
    <property type="protein sequence ID" value="OHS93485.1"/>
    <property type="molecule type" value="Genomic_DNA"/>
</dbReference>
<dbReference type="GeneID" id="94847787"/>
<evidence type="ECO:0000313" key="1">
    <source>
        <dbReference type="EMBL" id="OHS93485.1"/>
    </source>
</evidence>
<gene>
    <name evidence="1" type="ORF">TRFO_40241</name>
</gene>
<evidence type="ECO:0008006" key="3">
    <source>
        <dbReference type="Google" id="ProtNLM"/>
    </source>
</evidence>
<proteinExistence type="predicted"/>
<name>A0A1J4J7U5_9EUKA</name>
<reference evidence="1" key="1">
    <citation type="submission" date="2016-10" db="EMBL/GenBank/DDBJ databases">
        <authorList>
            <person name="Benchimol M."/>
            <person name="Almeida L.G."/>
            <person name="Vasconcelos A.T."/>
            <person name="Perreira-Neves A."/>
            <person name="Rosa I.A."/>
            <person name="Tasca T."/>
            <person name="Bogo M.R."/>
            <person name="de Souza W."/>
        </authorList>
    </citation>
    <scope>NUCLEOTIDE SEQUENCE [LARGE SCALE GENOMIC DNA]</scope>
    <source>
        <strain evidence="1">K</strain>
    </source>
</reference>
<dbReference type="VEuPathDB" id="TrichDB:TRFO_40241"/>
<accession>A0A1J4J7U5</accession>
<dbReference type="RefSeq" id="XP_068346622.1">
    <property type="nucleotide sequence ID" value="XM_068513083.1"/>
</dbReference>
<sequence>MSESQTEHTDKDIHFCLSRSLPIINVDSYSKDFTFYVNGKDYQTTKFIADILSPRIERLRRIDPTFCDYSFTTHHKGNFNRVLQLAVEDEDFVIKEKERPFFIEVLEEFKNLDVLNILPEFEGDLSIENVVSRLVIQTRIFSEDTLTIVNKELDYIAKNFFLIPQNELLSLPIEQIHVIFANPELCTENEDLLINFIFQLIENAYKTLDLTQEIPQGEDSPLKEIYALLEFIDFNKLTKESMEKFVKIFEYGNFTNGIWQSICNCLLSHYETTPNNPVRYPTKIEFSEGKEKNGIITYLCGKYGDVIQNGLIKAVSSSIFDEKSFPQNATKITDDSKFATLGNDPDQWMYYKFIDFTIIPTHYSIRAESNLEANINQPINWVIESSTNGESWVVIDKHENEAGMNAKNALIVFPIEKPLRSNYIRIRQTGANSGGKNYLAFSALELFGTIIGK</sequence>
<comment type="caution">
    <text evidence="1">The sequence shown here is derived from an EMBL/GenBank/DDBJ whole genome shotgun (WGS) entry which is preliminary data.</text>
</comment>
<organism evidence="1 2">
    <name type="scientific">Tritrichomonas foetus</name>
    <dbReference type="NCBI Taxonomy" id="1144522"/>
    <lineage>
        <taxon>Eukaryota</taxon>
        <taxon>Metamonada</taxon>
        <taxon>Parabasalia</taxon>
        <taxon>Tritrichomonadida</taxon>
        <taxon>Tritrichomonadidae</taxon>
        <taxon>Tritrichomonas</taxon>
    </lineage>
</organism>